<dbReference type="GO" id="GO:0005886">
    <property type="term" value="C:plasma membrane"/>
    <property type="evidence" value="ECO:0007669"/>
    <property type="project" value="UniProtKB-SubCell"/>
</dbReference>
<dbReference type="InterPro" id="IPR048279">
    <property type="entry name" value="MdtK-like"/>
</dbReference>
<gene>
    <name evidence="8" type="ORF">IAB31_05735</name>
</gene>
<evidence type="ECO:0000256" key="1">
    <source>
        <dbReference type="ARBA" id="ARBA00004651"/>
    </source>
</evidence>
<dbReference type="PANTHER" id="PTHR43549">
    <property type="entry name" value="MULTIDRUG RESISTANCE PROTEIN YPNP-RELATED"/>
    <property type="match status" value="1"/>
</dbReference>
<evidence type="ECO:0000313" key="9">
    <source>
        <dbReference type="Proteomes" id="UP000886757"/>
    </source>
</evidence>
<feature type="transmembrane region" description="Helical" evidence="7">
    <location>
        <begin position="423"/>
        <end position="443"/>
    </location>
</feature>
<sequence>MSGENQKEETIDMLHGPLAGKILRFTIPIMLSGILQLLFNATDIIVVGRYVGSNALAAVGSTGSLINLLVNLLVGLSVGAAVATAFYFGAGKPDQVKETIHTSIALSLLGGVLFAVFGLAVSPVLLRWMDTPEKILDQADLYLRIYFLGVPAMAAYNFGSAILRSLGDTKHPLYYLSAAGVINVFLDLLLVIVFHLDVAGVAIATVTAQMVSAFLTLRHLTRINPSLSLEWRKIRIAKSKLLRILRVGLPAGIQSTIFSFSNVMIQSSINSFGELAVAGSSASSNIEGFVYNAMNSFYQSAQTFTSQNVGGKKYERINRVFLNCAIMVTVTGLVLGLGVYHFGPSLLKIYLPDNEAAIAQGMKRMSVIATTYFLCGLMDVISGELRGMGESVLPMVVSLVGSCLLRIVWIATVFAAFRSLTVLYLSYPVSWILTAAVHLFCFFKVKKRLIRSGEREELASALKKG</sequence>
<feature type="transmembrane region" description="Helical" evidence="7">
    <location>
        <begin position="102"/>
        <end position="125"/>
    </location>
</feature>
<keyword evidence="2" id="KW-0813">Transport</keyword>
<reference evidence="8" key="2">
    <citation type="journal article" date="2021" name="PeerJ">
        <title>Extensive microbial diversity within the chicken gut microbiome revealed by metagenomics and culture.</title>
        <authorList>
            <person name="Gilroy R."/>
            <person name="Ravi A."/>
            <person name="Getino M."/>
            <person name="Pursley I."/>
            <person name="Horton D.L."/>
            <person name="Alikhan N.F."/>
            <person name="Baker D."/>
            <person name="Gharbi K."/>
            <person name="Hall N."/>
            <person name="Watson M."/>
            <person name="Adriaenssens E.M."/>
            <person name="Foster-Nyarko E."/>
            <person name="Jarju S."/>
            <person name="Secka A."/>
            <person name="Antonio M."/>
            <person name="Oren A."/>
            <person name="Chaudhuri R.R."/>
            <person name="La Ragione R."/>
            <person name="Hildebrand F."/>
            <person name="Pallen M.J."/>
        </authorList>
    </citation>
    <scope>NUCLEOTIDE SEQUENCE</scope>
    <source>
        <strain evidence="8">ChiSjej4B22-8148</strain>
    </source>
</reference>
<comment type="subcellular location">
    <subcellularLocation>
        <location evidence="1">Cell membrane</location>
        <topology evidence="1">Multi-pass membrane protein</topology>
    </subcellularLocation>
</comment>
<keyword evidence="4 7" id="KW-0812">Transmembrane</keyword>
<dbReference type="PANTHER" id="PTHR43549:SF3">
    <property type="entry name" value="MULTIDRUG RESISTANCE PROTEIN YPNP-RELATED"/>
    <property type="match status" value="1"/>
</dbReference>
<dbReference type="NCBIfam" id="TIGR00797">
    <property type="entry name" value="matE"/>
    <property type="match status" value="1"/>
</dbReference>
<evidence type="ECO:0000256" key="5">
    <source>
        <dbReference type="ARBA" id="ARBA00022989"/>
    </source>
</evidence>
<evidence type="ECO:0000256" key="6">
    <source>
        <dbReference type="ARBA" id="ARBA00023136"/>
    </source>
</evidence>
<dbReference type="PIRSF" id="PIRSF006603">
    <property type="entry name" value="DinF"/>
    <property type="match status" value="1"/>
</dbReference>
<organism evidence="8 9">
    <name type="scientific">Candidatus Choladousia intestinavium</name>
    <dbReference type="NCBI Taxonomy" id="2840727"/>
    <lineage>
        <taxon>Bacteria</taxon>
        <taxon>Bacillati</taxon>
        <taxon>Bacillota</taxon>
        <taxon>Clostridia</taxon>
        <taxon>Lachnospirales</taxon>
        <taxon>Lachnospiraceae</taxon>
        <taxon>Lachnospiraceae incertae sedis</taxon>
        <taxon>Candidatus Choladousia</taxon>
    </lineage>
</organism>
<feature type="transmembrane region" description="Helical" evidence="7">
    <location>
        <begin position="320"/>
        <end position="342"/>
    </location>
</feature>
<dbReference type="CDD" id="cd13138">
    <property type="entry name" value="MATE_yoeA_like"/>
    <property type="match status" value="1"/>
</dbReference>
<keyword evidence="5 7" id="KW-1133">Transmembrane helix</keyword>
<feature type="transmembrane region" description="Helical" evidence="7">
    <location>
        <begin position="173"/>
        <end position="192"/>
    </location>
</feature>
<evidence type="ECO:0000256" key="2">
    <source>
        <dbReference type="ARBA" id="ARBA00022448"/>
    </source>
</evidence>
<name>A0A9D1DA83_9FIRM</name>
<protein>
    <submittedName>
        <fullName evidence="8">MATE family efflux transporter</fullName>
    </submittedName>
</protein>
<evidence type="ECO:0000313" key="8">
    <source>
        <dbReference type="EMBL" id="HIR13408.1"/>
    </source>
</evidence>
<comment type="caution">
    <text evidence="8">The sequence shown here is derived from an EMBL/GenBank/DDBJ whole genome shotgun (WGS) entry which is preliminary data.</text>
</comment>
<dbReference type="InterPro" id="IPR052031">
    <property type="entry name" value="Membrane_Transporter-Flippase"/>
</dbReference>
<keyword evidence="3" id="KW-1003">Cell membrane</keyword>
<evidence type="ECO:0000256" key="4">
    <source>
        <dbReference type="ARBA" id="ARBA00022692"/>
    </source>
</evidence>
<feature type="transmembrane region" description="Helical" evidence="7">
    <location>
        <begin position="22"/>
        <end position="48"/>
    </location>
</feature>
<dbReference type="InterPro" id="IPR002528">
    <property type="entry name" value="MATE_fam"/>
</dbReference>
<keyword evidence="6 7" id="KW-0472">Membrane</keyword>
<dbReference type="Pfam" id="PF01554">
    <property type="entry name" value="MatE"/>
    <property type="match status" value="2"/>
</dbReference>
<dbReference type="GO" id="GO:0015297">
    <property type="term" value="F:antiporter activity"/>
    <property type="evidence" value="ECO:0007669"/>
    <property type="project" value="InterPro"/>
</dbReference>
<reference evidence="8" key="1">
    <citation type="submission" date="2020-10" db="EMBL/GenBank/DDBJ databases">
        <authorList>
            <person name="Gilroy R."/>
        </authorList>
    </citation>
    <scope>NUCLEOTIDE SEQUENCE</scope>
    <source>
        <strain evidence="8">ChiSjej4B22-8148</strain>
    </source>
</reference>
<dbReference type="EMBL" id="DVGK01000063">
    <property type="protein sequence ID" value="HIR13408.1"/>
    <property type="molecule type" value="Genomic_DNA"/>
</dbReference>
<proteinExistence type="predicted"/>
<feature type="transmembrane region" description="Helical" evidence="7">
    <location>
        <begin position="393"/>
        <end position="417"/>
    </location>
</feature>
<dbReference type="GO" id="GO:0042910">
    <property type="term" value="F:xenobiotic transmembrane transporter activity"/>
    <property type="evidence" value="ECO:0007669"/>
    <property type="project" value="InterPro"/>
</dbReference>
<dbReference type="Proteomes" id="UP000886757">
    <property type="component" value="Unassembled WGS sequence"/>
</dbReference>
<feature type="transmembrane region" description="Helical" evidence="7">
    <location>
        <begin position="362"/>
        <end position="381"/>
    </location>
</feature>
<feature type="transmembrane region" description="Helical" evidence="7">
    <location>
        <begin position="68"/>
        <end position="90"/>
    </location>
</feature>
<evidence type="ECO:0000256" key="7">
    <source>
        <dbReference type="SAM" id="Phobius"/>
    </source>
</evidence>
<dbReference type="AlphaFoldDB" id="A0A9D1DA83"/>
<feature type="transmembrane region" description="Helical" evidence="7">
    <location>
        <begin position="145"/>
        <end position="166"/>
    </location>
</feature>
<feature type="transmembrane region" description="Helical" evidence="7">
    <location>
        <begin position="198"/>
        <end position="217"/>
    </location>
</feature>
<accession>A0A9D1DA83</accession>
<evidence type="ECO:0000256" key="3">
    <source>
        <dbReference type="ARBA" id="ARBA00022475"/>
    </source>
</evidence>